<name>A0ABV8DUQ4_9NOCA</name>
<comment type="caution">
    <text evidence="2">The sequence shown here is derived from an EMBL/GenBank/DDBJ whole genome shotgun (WGS) entry which is preliminary data.</text>
</comment>
<sequence>MDDIETLEWRVSSYTDNETCVEVAGTADTVYVRNSNARDVGVVAFSRAEWGAFLKGAAAGEFDQFG</sequence>
<evidence type="ECO:0000313" key="3">
    <source>
        <dbReference type="Proteomes" id="UP001595696"/>
    </source>
</evidence>
<accession>A0ABV8DUQ4</accession>
<protein>
    <submittedName>
        <fullName evidence="2">DUF397 domain-containing protein</fullName>
    </submittedName>
</protein>
<evidence type="ECO:0000259" key="1">
    <source>
        <dbReference type="Pfam" id="PF04149"/>
    </source>
</evidence>
<organism evidence="2 3">
    <name type="scientific">Nocardia jiangsuensis</name>
    <dbReference type="NCBI Taxonomy" id="1691563"/>
    <lineage>
        <taxon>Bacteria</taxon>
        <taxon>Bacillati</taxon>
        <taxon>Actinomycetota</taxon>
        <taxon>Actinomycetes</taxon>
        <taxon>Mycobacteriales</taxon>
        <taxon>Nocardiaceae</taxon>
        <taxon>Nocardia</taxon>
    </lineage>
</organism>
<dbReference type="Proteomes" id="UP001595696">
    <property type="component" value="Unassembled WGS sequence"/>
</dbReference>
<keyword evidence="3" id="KW-1185">Reference proteome</keyword>
<dbReference type="InterPro" id="IPR007278">
    <property type="entry name" value="DUF397"/>
</dbReference>
<proteinExistence type="predicted"/>
<evidence type="ECO:0000313" key="2">
    <source>
        <dbReference type="EMBL" id="MFC3963400.1"/>
    </source>
</evidence>
<dbReference type="EMBL" id="JBHSAX010000014">
    <property type="protein sequence ID" value="MFC3963400.1"/>
    <property type="molecule type" value="Genomic_DNA"/>
</dbReference>
<dbReference type="Pfam" id="PF04149">
    <property type="entry name" value="DUF397"/>
    <property type="match status" value="1"/>
</dbReference>
<gene>
    <name evidence="2" type="ORF">ACFO0B_15520</name>
</gene>
<feature type="domain" description="DUF397" evidence="1">
    <location>
        <begin position="7"/>
        <end position="57"/>
    </location>
</feature>
<dbReference type="RefSeq" id="WP_378613145.1">
    <property type="nucleotide sequence ID" value="NZ_JBHSAX010000014.1"/>
</dbReference>
<reference evidence="3" key="1">
    <citation type="journal article" date="2019" name="Int. J. Syst. Evol. Microbiol.">
        <title>The Global Catalogue of Microorganisms (GCM) 10K type strain sequencing project: providing services to taxonomists for standard genome sequencing and annotation.</title>
        <authorList>
            <consortium name="The Broad Institute Genomics Platform"/>
            <consortium name="The Broad Institute Genome Sequencing Center for Infectious Disease"/>
            <person name="Wu L."/>
            <person name="Ma J."/>
        </authorList>
    </citation>
    <scope>NUCLEOTIDE SEQUENCE [LARGE SCALE GENOMIC DNA]</scope>
    <source>
        <strain evidence="3">CGMCC 4.7330</strain>
    </source>
</reference>